<evidence type="ECO:0000313" key="4">
    <source>
        <dbReference type="Proteomes" id="UP001371456"/>
    </source>
</evidence>
<keyword evidence="4" id="KW-1185">Reference proteome</keyword>
<dbReference type="Pfam" id="PF13041">
    <property type="entry name" value="PPR_2"/>
    <property type="match status" value="1"/>
</dbReference>
<feature type="repeat" description="PPR" evidence="2">
    <location>
        <begin position="596"/>
        <end position="630"/>
    </location>
</feature>
<evidence type="ECO:0000313" key="3">
    <source>
        <dbReference type="EMBL" id="KAK6804330.1"/>
    </source>
</evidence>
<dbReference type="GO" id="GO:0009451">
    <property type="term" value="P:RNA modification"/>
    <property type="evidence" value="ECO:0007669"/>
    <property type="project" value="InterPro"/>
</dbReference>
<dbReference type="Pfam" id="PF20431">
    <property type="entry name" value="E_motif"/>
    <property type="match status" value="1"/>
</dbReference>
<dbReference type="Gene3D" id="1.25.40.10">
    <property type="entry name" value="Tetratricopeptide repeat domain"/>
    <property type="match status" value="4"/>
</dbReference>
<protein>
    <recommendedName>
        <fullName evidence="5">Pentatricopeptide repeat-containing protein</fullName>
    </recommendedName>
</protein>
<dbReference type="GO" id="GO:0003723">
    <property type="term" value="F:RNA binding"/>
    <property type="evidence" value="ECO:0007669"/>
    <property type="project" value="InterPro"/>
</dbReference>
<dbReference type="AlphaFoldDB" id="A0AAN8YQJ6"/>
<dbReference type="InterPro" id="IPR011990">
    <property type="entry name" value="TPR-like_helical_dom_sf"/>
</dbReference>
<evidence type="ECO:0000256" key="1">
    <source>
        <dbReference type="ARBA" id="ARBA00022737"/>
    </source>
</evidence>
<dbReference type="EMBL" id="JBANQN010000001">
    <property type="protein sequence ID" value="KAK6804330.1"/>
    <property type="molecule type" value="Genomic_DNA"/>
</dbReference>
<dbReference type="PANTHER" id="PTHR47926:SF437">
    <property type="entry name" value="PENTACOTRIPEPTIDE-REPEAT REGION OF PRORP DOMAIN-CONTAINING PROTEIN"/>
    <property type="match status" value="1"/>
</dbReference>
<proteinExistence type="predicted"/>
<organism evidence="3 4">
    <name type="scientific">Solanum bulbocastanum</name>
    <name type="common">Wild potato</name>
    <dbReference type="NCBI Taxonomy" id="147425"/>
    <lineage>
        <taxon>Eukaryota</taxon>
        <taxon>Viridiplantae</taxon>
        <taxon>Streptophyta</taxon>
        <taxon>Embryophyta</taxon>
        <taxon>Tracheophyta</taxon>
        <taxon>Spermatophyta</taxon>
        <taxon>Magnoliopsida</taxon>
        <taxon>eudicotyledons</taxon>
        <taxon>Gunneridae</taxon>
        <taxon>Pentapetalae</taxon>
        <taxon>asterids</taxon>
        <taxon>lamiids</taxon>
        <taxon>Solanales</taxon>
        <taxon>Solanaceae</taxon>
        <taxon>Solanoideae</taxon>
        <taxon>Solaneae</taxon>
        <taxon>Solanum</taxon>
    </lineage>
</organism>
<feature type="repeat" description="PPR" evidence="2">
    <location>
        <begin position="561"/>
        <end position="595"/>
    </location>
</feature>
<dbReference type="FunFam" id="1.25.40.10:FF:000184">
    <property type="entry name" value="Pentatricopeptide repeat-containing protein, chloroplastic"/>
    <property type="match status" value="1"/>
</dbReference>
<dbReference type="Pfam" id="PF10561">
    <property type="entry name" value="C2orf69"/>
    <property type="match status" value="1"/>
</dbReference>
<reference evidence="3 4" key="1">
    <citation type="submission" date="2024-02" db="EMBL/GenBank/DDBJ databases">
        <title>de novo genome assembly of Solanum bulbocastanum strain 11H21.</title>
        <authorList>
            <person name="Hosaka A.J."/>
        </authorList>
    </citation>
    <scope>NUCLEOTIDE SEQUENCE [LARGE SCALE GENOMIC DNA]</scope>
    <source>
        <tissue evidence="3">Young leaves</tissue>
    </source>
</reference>
<dbReference type="Pfam" id="PF01535">
    <property type="entry name" value="PPR"/>
    <property type="match status" value="3"/>
</dbReference>
<dbReference type="NCBIfam" id="TIGR00756">
    <property type="entry name" value="PPR"/>
    <property type="match status" value="2"/>
</dbReference>
<sequence>MDRWTGILKVPLYNTYYRVAASLCFSPSSKSLSVPVANAIFFNGDKIEGTGNPVIERLSDLQQIAEILVSKFGNSINAWVIEAPVFNGPFAVYKDFIPSVNEYGEPKSYDADGFPASSSIVLLLWNCLKEAKSVISGKQKEPYQAEVSTSSSSTPRTLLIGFSKGGTVLNQLVTELGFAPVQLTEDVPLANKNVTNGGFSSQPQDQIIPNSKDGFLNSIAEFHYVDVGLNTEGAYVTNQDVIHKISDRLVQGAPGIRFFLHGTPRQWCDRDRIWIRKEKDEFFRLLKEATRKNMGKLIERECHVLLQQRNSKATLLRIHAIMLRNAIENNVSLLTMLISSFSVSDPVTGISHARRMFDKSLQKDKTFLCNAMIKSHMGVGQFADSTFLYRDLLRHTSFKPDNYTLSSLSKCCGARLVLWEGLEIHNHVLKCGFASNLFVATSLVDMYGKFGEMDFARKNLYSWNAMIGGYCQNKQPQEALKLFHELQMGTTLEPDGVTVVSVLPAIADLGALDLGNWIHQYVKRKKLDSSSNVCTALVDMYAKCGEIAKAREFFDEIKLKESSSWNALINGLAINGSAKEALEVFEKMKSKGYKPNEITMLGVLSACNHGGLVEEGKKLFVEMEKYGLTPQIEHYGCLVDLLGRSGCLEDAENLIETMPYEANGIILSSFLFACGYAKDVTRAEKVKKKAIEMEPWNDGIYIMLRNMYATDKRWSDVEDIKGRMQREGAKKEAGCSTIEVNGMVCEFIAGDKIHAQREEIHLLLEHLLLYMQEASFNHSTVNGALPGKHWVVPSFHEIKECFEEREKAVGEERKKTIVVEFLKKKIQPNKADNTLLFIGLATPPAAMTVKKAGESVPQLKLLKRIPDVVFVPAATLLTLVSVKITRSLLLQRAASEDHLVAKKHQGTSDSG</sequence>
<dbReference type="InterPro" id="IPR046848">
    <property type="entry name" value="E_motif"/>
</dbReference>
<dbReference type="InterPro" id="IPR002885">
    <property type="entry name" value="PPR_rpt"/>
</dbReference>
<name>A0AAN8YQJ6_SOLBU</name>
<evidence type="ECO:0000256" key="2">
    <source>
        <dbReference type="PROSITE-ProRule" id="PRU00708"/>
    </source>
</evidence>
<dbReference type="PROSITE" id="PS51375">
    <property type="entry name" value="PPR"/>
    <property type="match status" value="3"/>
</dbReference>
<feature type="repeat" description="PPR" evidence="2">
    <location>
        <begin position="459"/>
        <end position="494"/>
    </location>
</feature>
<accession>A0AAN8YQJ6</accession>
<evidence type="ECO:0008006" key="5">
    <source>
        <dbReference type="Google" id="ProtNLM"/>
    </source>
</evidence>
<dbReference type="PANTHER" id="PTHR47926">
    <property type="entry name" value="PENTATRICOPEPTIDE REPEAT-CONTAINING PROTEIN"/>
    <property type="match status" value="1"/>
</dbReference>
<dbReference type="Proteomes" id="UP001371456">
    <property type="component" value="Unassembled WGS sequence"/>
</dbReference>
<dbReference type="InterPro" id="IPR046960">
    <property type="entry name" value="PPR_At4g14850-like_plant"/>
</dbReference>
<keyword evidence="1" id="KW-0677">Repeat</keyword>
<gene>
    <name evidence="3" type="ORF">RDI58_002114</name>
</gene>
<dbReference type="InterPro" id="IPR018881">
    <property type="entry name" value="C2orf69_mit"/>
</dbReference>
<comment type="caution">
    <text evidence="3">The sequence shown here is derived from an EMBL/GenBank/DDBJ whole genome shotgun (WGS) entry which is preliminary data.</text>
</comment>